<protein>
    <submittedName>
        <fullName evidence="3">Uncharacterized protein</fullName>
    </submittedName>
</protein>
<reference evidence="3" key="2">
    <citation type="submission" date="2023-04" db="EMBL/GenBank/DDBJ databases">
        <authorList>
            <person name="Bruccoleri R.E."/>
            <person name="Oakeley E.J."/>
            <person name="Faust A.-M."/>
            <person name="Dessus-Babus S."/>
            <person name="Altorfer M."/>
            <person name="Burckhardt D."/>
            <person name="Oertli M."/>
            <person name="Naumann U."/>
            <person name="Petersen F."/>
            <person name="Wong J."/>
        </authorList>
    </citation>
    <scope>NUCLEOTIDE SEQUENCE</scope>
    <source>
        <strain evidence="3">GSM-AAB239-AS_SAM_17_03QT</strain>
        <tissue evidence="3">Leaf</tissue>
    </source>
</reference>
<name>A0AAX6GPT6_IRIPA</name>
<evidence type="ECO:0000313" key="4">
    <source>
        <dbReference type="Proteomes" id="UP001140949"/>
    </source>
</evidence>
<evidence type="ECO:0000313" key="3">
    <source>
        <dbReference type="EMBL" id="KAJ6830750.1"/>
    </source>
</evidence>
<dbReference type="AlphaFoldDB" id="A0AAX6GPT6"/>
<feature type="region of interest" description="Disordered" evidence="1">
    <location>
        <begin position="65"/>
        <end position="138"/>
    </location>
</feature>
<reference evidence="3" key="1">
    <citation type="journal article" date="2023" name="GigaByte">
        <title>Genome assembly of the bearded iris, Iris pallida Lam.</title>
        <authorList>
            <person name="Bruccoleri R.E."/>
            <person name="Oakeley E.J."/>
            <person name="Faust A.M.E."/>
            <person name="Altorfer M."/>
            <person name="Dessus-Babus S."/>
            <person name="Burckhardt D."/>
            <person name="Oertli M."/>
            <person name="Naumann U."/>
            <person name="Petersen F."/>
            <person name="Wong J."/>
        </authorList>
    </citation>
    <scope>NUCLEOTIDE SEQUENCE</scope>
    <source>
        <strain evidence="3">GSM-AAB239-AS_SAM_17_03QT</strain>
    </source>
</reference>
<accession>A0AAX6GPT6</accession>
<keyword evidence="4" id="KW-1185">Reference proteome</keyword>
<evidence type="ECO:0000256" key="1">
    <source>
        <dbReference type="SAM" id="MobiDB-lite"/>
    </source>
</evidence>
<feature type="chain" id="PRO_5043713527" evidence="2">
    <location>
        <begin position="20"/>
        <end position="138"/>
    </location>
</feature>
<organism evidence="3 4">
    <name type="scientific">Iris pallida</name>
    <name type="common">Sweet iris</name>
    <dbReference type="NCBI Taxonomy" id="29817"/>
    <lineage>
        <taxon>Eukaryota</taxon>
        <taxon>Viridiplantae</taxon>
        <taxon>Streptophyta</taxon>
        <taxon>Embryophyta</taxon>
        <taxon>Tracheophyta</taxon>
        <taxon>Spermatophyta</taxon>
        <taxon>Magnoliopsida</taxon>
        <taxon>Liliopsida</taxon>
        <taxon>Asparagales</taxon>
        <taxon>Iridaceae</taxon>
        <taxon>Iridoideae</taxon>
        <taxon>Irideae</taxon>
        <taxon>Iris</taxon>
    </lineage>
</organism>
<evidence type="ECO:0000256" key="2">
    <source>
        <dbReference type="SAM" id="SignalP"/>
    </source>
</evidence>
<dbReference type="Proteomes" id="UP001140949">
    <property type="component" value="Unassembled WGS sequence"/>
</dbReference>
<keyword evidence="2" id="KW-0732">Signal</keyword>
<comment type="caution">
    <text evidence="3">The sequence shown here is derived from an EMBL/GenBank/DDBJ whole genome shotgun (WGS) entry which is preliminary data.</text>
</comment>
<proteinExistence type="predicted"/>
<feature type="compositionally biased region" description="Basic and acidic residues" evidence="1">
    <location>
        <begin position="90"/>
        <end position="101"/>
    </location>
</feature>
<gene>
    <name evidence="3" type="ORF">M6B38_352015</name>
</gene>
<dbReference type="EMBL" id="JANAVB010017199">
    <property type="protein sequence ID" value="KAJ6830750.1"/>
    <property type="molecule type" value="Genomic_DNA"/>
</dbReference>
<feature type="compositionally biased region" description="Pro residues" evidence="1">
    <location>
        <begin position="102"/>
        <end position="112"/>
    </location>
</feature>
<sequence>MCPCLSLLILLKYYKSSSCRTHPTRIVPPSISTSPLISADELSPYGRQPWRLDLRRACHRSTVDLRRFGTLLPPSSAEHGGPPRPPAPDPSHRSRDPRPDEPPPLPSSPPPSAATVRHRRPTTVHLRQAPAPRPPPVV</sequence>
<feature type="signal peptide" evidence="2">
    <location>
        <begin position="1"/>
        <end position="19"/>
    </location>
</feature>